<evidence type="ECO:0000256" key="3">
    <source>
        <dbReference type="ARBA" id="ARBA00023085"/>
    </source>
</evidence>
<keyword evidence="2" id="KW-0378">Hydrolase</keyword>
<comment type="pathway">
    <text evidence="1">Glycan metabolism; pectin degradation; 2-dehydro-3-deoxy-D-gluconate from pectin: step 1/5.</text>
</comment>
<evidence type="ECO:0000313" key="6">
    <source>
        <dbReference type="Proteomes" id="UP001370490"/>
    </source>
</evidence>
<dbReference type="GO" id="GO:0030599">
    <property type="term" value="F:pectinesterase activity"/>
    <property type="evidence" value="ECO:0007669"/>
    <property type="project" value="InterPro"/>
</dbReference>
<evidence type="ECO:0000313" key="5">
    <source>
        <dbReference type="EMBL" id="KAK6932354.1"/>
    </source>
</evidence>
<dbReference type="AlphaFoldDB" id="A0AAN8ZA07"/>
<feature type="domain" description="Pectinesterase catalytic" evidence="4">
    <location>
        <begin position="60"/>
        <end position="134"/>
    </location>
</feature>
<dbReference type="Gene3D" id="2.160.20.10">
    <property type="entry name" value="Single-stranded right-handed beta-helix, Pectin lyase-like"/>
    <property type="match status" value="1"/>
</dbReference>
<keyword evidence="6" id="KW-1185">Reference proteome</keyword>
<dbReference type="InterPro" id="IPR000070">
    <property type="entry name" value="Pectinesterase_cat"/>
</dbReference>
<organism evidence="5 6">
    <name type="scientific">Dillenia turbinata</name>
    <dbReference type="NCBI Taxonomy" id="194707"/>
    <lineage>
        <taxon>Eukaryota</taxon>
        <taxon>Viridiplantae</taxon>
        <taxon>Streptophyta</taxon>
        <taxon>Embryophyta</taxon>
        <taxon>Tracheophyta</taxon>
        <taxon>Spermatophyta</taxon>
        <taxon>Magnoliopsida</taxon>
        <taxon>eudicotyledons</taxon>
        <taxon>Gunneridae</taxon>
        <taxon>Pentapetalae</taxon>
        <taxon>Dilleniales</taxon>
        <taxon>Dilleniaceae</taxon>
        <taxon>Dillenia</taxon>
    </lineage>
</organism>
<name>A0AAN8ZA07_9MAGN</name>
<proteinExistence type="predicted"/>
<evidence type="ECO:0000259" key="4">
    <source>
        <dbReference type="Pfam" id="PF01095"/>
    </source>
</evidence>
<dbReference type="Proteomes" id="UP001370490">
    <property type="component" value="Unassembled WGS sequence"/>
</dbReference>
<evidence type="ECO:0000256" key="1">
    <source>
        <dbReference type="ARBA" id="ARBA00005184"/>
    </source>
</evidence>
<accession>A0AAN8ZA07</accession>
<dbReference type="GO" id="GO:0042545">
    <property type="term" value="P:cell wall modification"/>
    <property type="evidence" value="ECO:0007669"/>
    <property type="project" value="InterPro"/>
</dbReference>
<dbReference type="SUPFAM" id="SSF51126">
    <property type="entry name" value="Pectin lyase-like"/>
    <property type="match status" value="1"/>
</dbReference>
<dbReference type="InterPro" id="IPR012334">
    <property type="entry name" value="Pectin_lyas_fold"/>
</dbReference>
<evidence type="ECO:0000256" key="2">
    <source>
        <dbReference type="ARBA" id="ARBA00022801"/>
    </source>
</evidence>
<dbReference type="EMBL" id="JBAMMX010000010">
    <property type="protein sequence ID" value="KAK6932354.1"/>
    <property type="molecule type" value="Genomic_DNA"/>
</dbReference>
<dbReference type="PANTHER" id="PTHR31707">
    <property type="entry name" value="PECTINESTERASE"/>
    <property type="match status" value="1"/>
</dbReference>
<dbReference type="Pfam" id="PF01095">
    <property type="entry name" value="Pectinesterase"/>
    <property type="match status" value="2"/>
</dbReference>
<feature type="domain" description="Pectinesterase catalytic" evidence="4">
    <location>
        <begin position="8"/>
        <end position="55"/>
    </location>
</feature>
<comment type="caution">
    <text evidence="5">The sequence shown here is derived from an EMBL/GenBank/DDBJ whole genome shotgun (WGS) entry which is preliminary data.</text>
</comment>
<keyword evidence="3" id="KW-0063">Aspartyl esterase</keyword>
<reference evidence="5 6" key="1">
    <citation type="submission" date="2023-12" db="EMBL/GenBank/DDBJ databases">
        <title>A high-quality genome assembly for Dillenia turbinata (Dilleniales).</title>
        <authorList>
            <person name="Chanderbali A."/>
        </authorList>
    </citation>
    <scope>NUCLEOTIDE SEQUENCE [LARGE SCALE GENOMIC DNA]</scope>
    <source>
        <strain evidence="5">LSX21</strain>
        <tissue evidence="5">Leaf</tissue>
    </source>
</reference>
<gene>
    <name evidence="5" type="ORF">RJ641_001978</name>
</gene>
<protein>
    <submittedName>
        <fullName evidence="5">Pectinesterase, catalytic</fullName>
    </submittedName>
</protein>
<dbReference type="InterPro" id="IPR011050">
    <property type="entry name" value="Pectin_lyase_fold/virulence"/>
</dbReference>
<sequence length="144" mass="16426">MDFLSYAAAVGTSFITQGIWCQNTAGLEKHQVVVLRLGSHKSVINQCTIDAYQNMMSRILQNHIIDGSDLEMAKTIIKTYLGRPWMEYSRTVVMHSYIGDHINSIRSIWCSKLTLKMLCYGEYKNRGRESDTSKSDMTRLSCDC</sequence>